<feature type="binding site" evidence="9">
    <location>
        <position position="5"/>
    </location>
    <ligand>
        <name>Zn(2+)</name>
        <dbReference type="ChEBI" id="CHEBI:29105"/>
        <label>1</label>
    </ligand>
</feature>
<dbReference type="PANTHER" id="PTHR11239">
    <property type="entry name" value="DNA-DIRECTED RNA POLYMERASE"/>
    <property type="match status" value="1"/>
</dbReference>
<evidence type="ECO:0000256" key="2">
    <source>
        <dbReference type="ARBA" id="ARBA00022478"/>
    </source>
</evidence>
<evidence type="ECO:0000259" key="12">
    <source>
        <dbReference type="PROSITE" id="PS51133"/>
    </source>
</evidence>
<feature type="binding site" evidence="9">
    <location>
        <position position="26"/>
    </location>
    <ligand>
        <name>Zn(2+)</name>
        <dbReference type="ChEBI" id="CHEBI:29105"/>
        <label>1</label>
    </ligand>
</feature>
<dbReference type="GO" id="GO:0003899">
    <property type="term" value="F:DNA-directed RNA polymerase activity"/>
    <property type="evidence" value="ECO:0007669"/>
    <property type="project" value="InterPro"/>
</dbReference>
<dbReference type="InterPro" id="IPR001529">
    <property type="entry name" value="Zn_ribbon_RPB9"/>
</dbReference>
<reference evidence="13" key="2">
    <citation type="submission" date="2014-06" db="EMBL/GenBank/DDBJ databases">
        <title>The complete genome of Blastobotrys (Arxula) adeninivorans LS3 - a yeast of biotechnological interest.</title>
        <authorList>
            <person name="Kunze G."/>
            <person name="Gaillardin C."/>
            <person name="Czernicka M."/>
            <person name="Durrens P."/>
            <person name="Martin T."/>
            <person name="Boer E."/>
            <person name="Gabaldon T."/>
            <person name="Cruz J."/>
            <person name="Talla E."/>
            <person name="Marck C."/>
            <person name="Goffeau A."/>
            <person name="Barbe V."/>
            <person name="Baret P."/>
            <person name="Baronian K."/>
            <person name="Beier S."/>
            <person name="Bleykasten C."/>
            <person name="Bode R."/>
            <person name="Casaregola S."/>
            <person name="Despons L."/>
            <person name="Fairhead C."/>
            <person name="Giersberg M."/>
            <person name="Gierski P."/>
            <person name="Hahnel U."/>
            <person name="Hartmann A."/>
            <person name="Jankowska D."/>
            <person name="Jubin C."/>
            <person name="Jung P."/>
            <person name="Lafontaine I."/>
            <person name="Leh-Louis V."/>
            <person name="Lemaire M."/>
            <person name="Marcet-Houben M."/>
            <person name="Mascher M."/>
            <person name="Morel G."/>
            <person name="Richard G.-F."/>
            <person name="Riechen J."/>
            <person name="Sacerdot C."/>
            <person name="Sarkar A."/>
            <person name="Savel G."/>
            <person name="Schacherer J."/>
            <person name="Sherman D."/>
            <person name="Straub M.-L."/>
            <person name="Stein N."/>
            <person name="Thierry A."/>
            <person name="Trautwein-Schult A."/>
            <person name="Westhof E."/>
            <person name="Worch S."/>
            <person name="Dujon B."/>
            <person name="Souciet J.-L."/>
            <person name="Wincker P."/>
            <person name="Scholz U."/>
            <person name="Neuveglise N."/>
        </authorList>
    </citation>
    <scope>NUCLEOTIDE SEQUENCE</scope>
    <source>
        <strain evidence="13">LS3</strain>
    </source>
</reference>
<accession>A0A060TJ31</accession>
<proteinExistence type="inferred from homology"/>
<feature type="zinc finger region" description="C4-type" evidence="10">
    <location>
        <begin position="5"/>
        <end position="29"/>
    </location>
</feature>
<comment type="similarity">
    <text evidence="8 11">Belongs to the archaeal rpoM/eukaryotic RPA12/RPB9/RPC11 RNA polymerase family.</text>
</comment>
<dbReference type="GO" id="GO:0003676">
    <property type="term" value="F:nucleic acid binding"/>
    <property type="evidence" value="ECO:0007669"/>
    <property type="project" value="InterPro"/>
</dbReference>
<keyword evidence="4 10" id="KW-0863">Zinc-finger</keyword>
<name>A0A060TJ31_BLAAD</name>
<dbReference type="InterPro" id="IPR034014">
    <property type="entry name" value="Zn_ribbon_RPC11_C"/>
</dbReference>
<evidence type="ECO:0000256" key="3">
    <source>
        <dbReference type="ARBA" id="ARBA00022723"/>
    </source>
</evidence>
<feature type="binding site" evidence="9">
    <location>
        <position position="29"/>
    </location>
    <ligand>
        <name>Zn(2+)</name>
        <dbReference type="ChEBI" id="CHEBI:29105"/>
        <label>1</label>
    </ligand>
</feature>
<keyword evidence="7 8" id="KW-0539">Nucleus</keyword>
<sequence length="112" mass="12843">MLTFCPYCTNMLHVSRGGSGSMRFECKTCPYEFPIVGPMEVFDRKIMERKQVDDVLGGEGAWDNVDQTEVQCDQAGCGNNKAYFYQLQIRSADEPMTTFYKCTKCGHQWKEN</sequence>
<dbReference type="FunFam" id="2.20.25.10:FF:000005">
    <property type="entry name" value="DNA-directed RNA polymerase subunit"/>
    <property type="match status" value="1"/>
</dbReference>
<comment type="function">
    <text evidence="8">DNA-dependent RNA polymerase catalyzes the transcription of DNA into RNA using the four ribonucleoside triphosphates as substrates.</text>
</comment>
<dbReference type="PROSITE" id="PS51133">
    <property type="entry name" value="ZF_TFIIS_2"/>
    <property type="match status" value="1"/>
</dbReference>
<gene>
    <name evidence="13" type="ORF">GNLVRS02_ARAD1D43538g</name>
</gene>
<dbReference type="PhylomeDB" id="A0A060TJ31"/>
<dbReference type="SUPFAM" id="SSF57783">
    <property type="entry name" value="Zinc beta-ribbon"/>
    <property type="match status" value="1"/>
</dbReference>
<keyword evidence="3 9" id="KW-0479">Metal-binding</keyword>
<keyword evidence="13" id="KW-0808">Transferase</keyword>
<dbReference type="CDD" id="cd10509">
    <property type="entry name" value="Zn-ribbon_RPC11"/>
    <property type="match status" value="1"/>
</dbReference>
<evidence type="ECO:0000256" key="7">
    <source>
        <dbReference type="ARBA" id="ARBA00023242"/>
    </source>
</evidence>
<dbReference type="GO" id="GO:0006386">
    <property type="term" value="P:termination of RNA polymerase III transcription"/>
    <property type="evidence" value="ECO:0007669"/>
    <property type="project" value="UniProtKB-ARBA"/>
</dbReference>
<feature type="binding site" evidence="9">
    <location>
        <position position="77"/>
    </location>
    <ligand>
        <name>Zn(2+)</name>
        <dbReference type="ChEBI" id="CHEBI:29105"/>
        <label>2</label>
    </ligand>
</feature>
<dbReference type="GO" id="GO:0008270">
    <property type="term" value="F:zinc ion binding"/>
    <property type="evidence" value="ECO:0007669"/>
    <property type="project" value="UniProtKB-KW"/>
</dbReference>
<dbReference type="AlphaFoldDB" id="A0A060TJ31"/>
<dbReference type="SMART" id="SM00440">
    <property type="entry name" value="ZnF_C2C2"/>
    <property type="match status" value="1"/>
</dbReference>
<keyword evidence="2 8" id="KW-0240">DNA-directed RNA polymerase</keyword>
<organism evidence="13">
    <name type="scientific">Blastobotrys adeninivorans</name>
    <name type="common">Yeast</name>
    <name type="synonym">Arxula adeninivorans</name>
    <dbReference type="NCBI Taxonomy" id="409370"/>
    <lineage>
        <taxon>Eukaryota</taxon>
        <taxon>Fungi</taxon>
        <taxon>Dikarya</taxon>
        <taxon>Ascomycota</taxon>
        <taxon>Saccharomycotina</taxon>
        <taxon>Dipodascomycetes</taxon>
        <taxon>Dipodascales</taxon>
        <taxon>Trichomonascaceae</taxon>
        <taxon>Blastobotrys</taxon>
    </lineage>
</organism>
<keyword evidence="6 8" id="KW-0804">Transcription</keyword>
<dbReference type="Pfam" id="PF02150">
    <property type="entry name" value="Zn_ribbon_RPB9"/>
    <property type="match status" value="1"/>
</dbReference>
<dbReference type="GO" id="GO:0005666">
    <property type="term" value="C:RNA polymerase III complex"/>
    <property type="evidence" value="ECO:0007669"/>
    <property type="project" value="TreeGrafter"/>
</dbReference>
<evidence type="ECO:0000256" key="1">
    <source>
        <dbReference type="ARBA" id="ARBA00004123"/>
    </source>
</evidence>
<evidence type="ECO:0000313" key="13">
    <source>
        <dbReference type="EMBL" id="CDP38827.1"/>
    </source>
</evidence>
<dbReference type="EMBL" id="HG937694">
    <property type="protein sequence ID" value="CDP38827.1"/>
    <property type="molecule type" value="Genomic_DNA"/>
</dbReference>
<dbReference type="SMART" id="SM00661">
    <property type="entry name" value="RPOL9"/>
    <property type="match status" value="1"/>
</dbReference>
<feature type="binding site" evidence="9">
    <location>
        <position position="72"/>
    </location>
    <ligand>
        <name>Zn(2+)</name>
        <dbReference type="ChEBI" id="CHEBI:29105"/>
        <label>2</label>
    </ligand>
</feature>
<dbReference type="PIRSF" id="PIRSF005586">
    <property type="entry name" value="RNApol_RpoM"/>
    <property type="match status" value="1"/>
</dbReference>
<keyword evidence="5 9" id="KW-0862">Zinc</keyword>
<keyword evidence="13" id="KW-0548">Nucleotidyltransferase</keyword>
<evidence type="ECO:0000256" key="4">
    <source>
        <dbReference type="ARBA" id="ARBA00022771"/>
    </source>
</evidence>
<evidence type="ECO:0000256" key="5">
    <source>
        <dbReference type="ARBA" id="ARBA00022833"/>
    </source>
</evidence>
<reference evidence="13" key="1">
    <citation type="submission" date="2014-02" db="EMBL/GenBank/DDBJ databases">
        <authorList>
            <person name="Genoscope - CEA"/>
        </authorList>
    </citation>
    <scope>NUCLEOTIDE SEQUENCE</scope>
    <source>
        <strain evidence="13">LS3</strain>
    </source>
</reference>
<dbReference type="InterPro" id="IPR012164">
    <property type="entry name" value="Rpa12/Rpb9/Rpc10/TFS"/>
</dbReference>
<dbReference type="PANTHER" id="PTHR11239:SF12">
    <property type="entry name" value="DNA-DIRECTED RNA POLYMERASE III SUBUNIT RPC10"/>
    <property type="match status" value="1"/>
</dbReference>
<feature type="binding site" evidence="9">
    <location>
        <position position="8"/>
    </location>
    <ligand>
        <name>Zn(2+)</name>
        <dbReference type="ChEBI" id="CHEBI:29105"/>
        <label>1</label>
    </ligand>
</feature>
<evidence type="ECO:0000256" key="9">
    <source>
        <dbReference type="PIRSR" id="PIRSR005586-1"/>
    </source>
</evidence>
<feature type="domain" description="TFIIS-type" evidence="12">
    <location>
        <begin position="68"/>
        <end position="110"/>
    </location>
</feature>
<dbReference type="Pfam" id="PF01096">
    <property type="entry name" value="Zn_ribbon_TFIIS"/>
    <property type="match status" value="1"/>
</dbReference>
<protein>
    <recommendedName>
        <fullName evidence="8">DNA-directed RNA polymerase subunit</fullName>
    </recommendedName>
</protein>
<dbReference type="InterPro" id="IPR001222">
    <property type="entry name" value="Znf_TFIIS"/>
</dbReference>
<evidence type="ECO:0000256" key="8">
    <source>
        <dbReference type="PIRNR" id="PIRNR005586"/>
    </source>
</evidence>
<feature type="binding site" evidence="9">
    <location>
        <position position="105"/>
    </location>
    <ligand>
        <name>Zn(2+)</name>
        <dbReference type="ChEBI" id="CHEBI:29105"/>
        <label>2</label>
    </ligand>
</feature>
<evidence type="ECO:0000256" key="6">
    <source>
        <dbReference type="ARBA" id="ARBA00023163"/>
    </source>
</evidence>
<evidence type="ECO:0000256" key="11">
    <source>
        <dbReference type="RuleBase" id="RU003474"/>
    </source>
</evidence>
<feature type="binding site" evidence="9">
    <location>
        <position position="102"/>
    </location>
    <ligand>
        <name>Zn(2+)</name>
        <dbReference type="ChEBI" id="CHEBI:29105"/>
        <label>2</label>
    </ligand>
</feature>
<dbReference type="Gene3D" id="2.20.25.10">
    <property type="match status" value="1"/>
</dbReference>
<comment type="subcellular location">
    <subcellularLocation>
        <location evidence="1 8">Nucleus</location>
    </subcellularLocation>
</comment>
<evidence type="ECO:0000256" key="10">
    <source>
        <dbReference type="PIRSR" id="PIRSR005586-2"/>
    </source>
</evidence>